<protein>
    <recommendedName>
        <fullName evidence="5">Stage III sporulation protein AG</fullName>
    </recommendedName>
</protein>
<keyword evidence="2" id="KW-0812">Transmembrane</keyword>
<keyword evidence="2" id="KW-1133">Transmembrane helix</keyword>
<dbReference type="RefSeq" id="WP_135659989.1">
    <property type="nucleotide sequence ID" value="NZ_JAJUFJ010000001.1"/>
</dbReference>
<gene>
    <name evidence="3" type="ORF">CAGA_18020</name>
</gene>
<evidence type="ECO:0008006" key="5">
    <source>
        <dbReference type="Google" id="ProtNLM"/>
    </source>
</evidence>
<evidence type="ECO:0000313" key="3">
    <source>
        <dbReference type="EMBL" id="TGJ76081.1"/>
    </source>
</evidence>
<name>A0A4Z0YA00_9FIRM</name>
<feature type="compositionally biased region" description="Basic and acidic residues" evidence="1">
    <location>
        <begin position="106"/>
        <end position="118"/>
    </location>
</feature>
<organism evidence="3 4">
    <name type="scientific">Caproiciproducens galactitolivorans</name>
    <dbReference type="NCBI Taxonomy" id="642589"/>
    <lineage>
        <taxon>Bacteria</taxon>
        <taxon>Bacillati</taxon>
        <taxon>Bacillota</taxon>
        <taxon>Clostridia</taxon>
        <taxon>Eubacteriales</taxon>
        <taxon>Acutalibacteraceae</taxon>
        <taxon>Caproiciproducens</taxon>
    </lineage>
</organism>
<evidence type="ECO:0000256" key="1">
    <source>
        <dbReference type="SAM" id="MobiDB-lite"/>
    </source>
</evidence>
<dbReference type="OrthoDB" id="1863180at2"/>
<reference evidence="3 4" key="1">
    <citation type="submission" date="2019-04" db="EMBL/GenBank/DDBJ databases">
        <authorList>
            <person name="Poehlein A."/>
            <person name="Bengelsdorf F.R."/>
            <person name="Duerre P."/>
            <person name="Daniel R."/>
        </authorList>
    </citation>
    <scope>NUCLEOTIDE SEQUENCE [LARGE SCALE GENOMIC DNA]</scope>
    <source>
        <strain evidence="3 4">BS-1</strain>
    </source>
</reference>
<accession>A0A4Z0YA00</accession>
<feature type="transmembrane region" description="Helical" evidence="2">
    <location>
        <begin position="28"/>
        <end position="46"/>
    </location>
</feature>
<dbReference type="Proteomes" id="UP000297714">
    <property type="component" value="Unassembled WGS sequence"/>
</dbReference>
<feature type="region of interest" description="Disordered" evidence="1">
    <location>
        <begin position="106"/>
        <end position="126"/>
    </location>
</feature>
<evidence type="ECO:0000313" key="4">
    <source>
        <dbReference type="Proteomes" id="UP000297714"/>
    </source>
</evidence>
<evidence type="ECO:0000256" key="2">
    <source>
        <dbReference type="SAM" id="Phobius"/>
    </source>
</evidence>
<dbReference type="EMBL" id="SRMQ01000008">
    <property type="protein sequence ID" value="TGJ76081.1"/>
    <property type="molecule type" value="Genomic_DNA"/>
</dbReference>
<sequence length="196" mass="21158">MKTDNSGFKEEKESFFTKLAENEMYRKIVIVVGLVGIALILLSGLLKNDHTEAKTVSSPTEISAEQYAAQLETKLTEIVTRIQGAGSAKVLVTLERGTQYVYATEEKKSNKTTQDKSDGTTTKNEANDNTETTYILVKDADGAQRALAVTEVQPIIKGVVVVCDGGDDPTVQQNVISAVTTALDISSVRVCVIKAK</sequence>
<comment type="caution">
    <text evidence="3">The sequence shown here is derived from an EMBL/GenBank/DDBJ whole genome shotgun (WGS) entry which is preliminary data.</text>
</comment>
<keyword evidence="4" id="KW-1185">Reference proteome</keyword>
<proteinExistence type="predicted"/>
<dbReference type="AlphaFoldDB" id="A0A4Z0YA00"/>
<keyword evidence="2" id="KW-0472">Membrane</keyword>